<protein>
    <submittedName>
        <fullName evidence="2">Uncharacterized protein</fullName>
    </submittedName>
</protein>
<proteinExistence type="predicted"/>
<gene>
    <name evidence="2" type="ORF">SCMC78_07190</name>
</gene>
<dbReference type="AlphaFoldDB" id="A0AB33K860"/>
<name>A0AB33K860_9ACTN</name>
<dbReference type="KEGG" id="stcm:SCMC78_07190"/>
<organism evidence="2">
    <name type="scientific">Streptomyces sp. CMC78</name>
    <dbReference type="NCBI Taxonomy" id="3231512"/>
    <lineage>
        <taxon>Bacteria</taxon>
        <taxon>Bacillati</taxon>
        <taxon>Actinomycetota</taxon>
        <taxon>Actinomycetes</taxon>
        <taxon>Kitasatosporales</taxon>
        <taxon>Streptomycetaceae</taxon>
        <taxon>Streptomyces</taxon>
    </lineage>
</organism>
<evidence type="ECO:0000256" key="1">
    <source>
        <dbReference type="SAM" id="MobiDB-lite"/>
    </source>
</evidence>
<accession>A0AB33K860</accession>
<sequence>MATVVNRWASGPESPIFSIAAIPASVYGASSPADAWKTSTFTWFFAPGGEGSDNVVAIFSTRARSGDVSALAGPPLPSMDTVSAPAATAAARPRRDLDR</sequence>
<evidence type="ECO:0000313" key="2">
    <source>
        <dbReference type="EMBL" id="BFP50912.1"/>
    </source>
</evidence>
<reference evidence="2" key="1">
    <citation type="submission" date="2024-07" db="EMBL/GenBank/DDBJ databases">
        <title>Complete genome sequences of cellulolytic bacteria, Kitasatospora sp. CMC57 and Streptomyces sp. CMC78, isolated from Japanese agricultural soil.</title>
        <authorList>
            <person name="Hashimoto T."/>
            <person name="Ito M."/>
            <person name="Iwamoto M."/>
            <person name="Fukahori D."/>
            <person name="Shoda T."/>
            <person name="Sakoda M."/>
            <person name="Morohoshi T."/>
            <person name="Mitsuboshi M."/>
            <person name="Nishizawa T."/>
        </authorList>
    </citation>
    <scope>NUCLEOTIDE SEQUENCE</scope>
    <source>
        <strain evidence="2">CMC78</strain>
    </source>
</reference>
<dbReference type="EMBL" id="AP035884">
    <property type="protein sequence ID" value="BFP50912.1"/>
    <property type="molecule type" value="Genomic_DNA"/>
</dbReference>
<feature type="region of interest" description="Disordered" evidence="1">
    <location>
        <begin position="70"/>
        <end position="99"/>
    </location>
</feature>